<dbReference type="EMBL" id="CP015108">
    <property type="protein sequence ID" value="ARF14047.1"/>
    <property type="molecule type" value="Genomic_DNA"/>
</dbReference>
<feature type="chain" id="PRO_5047396010" description="SLH domain-containing protein" evidence="1">
    <location>
        <begin position="28"/>
        <end position="414"/>
    </location>
</feature>
<accession>A0ABM6JV21</accession>
<dbReference type="RefSeq" id="WP_051210603.1">
    <property type="nucleotide sequence ID" value="NZ_CP015108.1"/>
</dbReference>
<keyword evidence="4" id="KW-1185">Reference proteome</keyword>
<protein>
    <recommendedName>
        <fullName evidence="2">SLH domain-containing protein</fullName>
    </recommendedName>
</protein>
<proteinExistence type="predicted"/>
<organism evidence="3 4">
    <name type="scientific">Sporosarcina ureae</name>
    <dbReference type="NCBI Taxonomy" id="1571"/>
    <lineage>
        <taxon>Bacteria</taxon>
        <taxon>Bacillati</taxon>
        <taxon>Bacillota</taxon>
        <taxon>Bacilli</taxon>
        <taxon>Bacillales</taxon>
        <taxon>Caryophanaceae</taxon>
        <taxon>Sporosarcina</taxon>
    </lineage>
</organism>
<keyword evidence="1" id="KW-0732">Signal</keyword>
<evidence type="ECO:0000259" key="2">
    <source>
        <dbReference type="PROSITE" id="PS51272"/>
    </source>
</evidence>
<feature type="domain" description="SLH" evidence="2">
    <location>
        <begin position="152"/>
        <end position="209"/>
    </location>
</feature>
<evidence type="ECO:0000256" key="1">
    <source>
        <dbReference type="SAM" id="SignalP"/>
    </source>
</evidence>
<dbReference type="PROSITE" id="PS51272">
    <property type="entry name" value="SLH"/>
    <property type="match status" value="3"/>
</dbReference>
<dbReference type="InterPro" id="IPR051465">
    <property type="entry name" value="Cell_Envelope_Struct_Comp"/>
</dbReference>
<dbReference type="PANTHER" id="PTHR43308">
    <property type="entry name" value="OUTER MEMBRANE PROTEIN ALPHA-RELATED"/>
    <property type="match status" value="1"/>
</dbReference>
<dbReference type="Pfam" id="PF00395">
    <property type="entry name" value="SLH"/>
    <property type="match status" value="3"/>
</dbReference>
<evidence type="ECO:0000313" key="4">
    <source>
        <dbReference type="Proteomes" id="UP000192486"/>
    </source>
</evidence>
<name>A0ABM6JV21_SPOUR</name>
<feature type="domain" description="SLH" evidence="2">
    <location>
        <begin position="92"/>
        <end position="151"/>
    </location>
</feature>
<gene>
    <name evidence="3" type="ORF">SporoS204_07760</name>
</gene>
<reference evidence="3 4" key="1">
    <citation type="submission" date="2016-04" db="EMBL/GenBank/DDBJ databases">
        <title>Comparative Genomics and Epigenetics of Sporosarcina ureae.</title>
        <authorList>
            <person name="Oliver A.S."/>
            <person name="Cooper K.K."/>
        </authorList>
    </citation>
    <scope>NUCLEOTIDE SEQUENCE [LARGE SCALE GENOMIC DNA]</scope>
    <source>
        <strain evidence="3 4">S204</strain>
    </source>
</reference>
<evidence type="ECO:0000313" key="3">
    <source>
        <dbReference type="EMBL" id="ARF14047.1"/>
    </source>
</evidence>
<dbReference type="PANTHER" id="PTHR43308:SF5">
    <property type="entry name" value="S-LAYER PROTEIN _ PEPTIDOGLYCAN ENDO-BETA-N-ACETYLGLUCOSAMINIDASE"/>
    <property type="match status" value="1"/>
</dbReference>
<dbReference type="Proteomes" id="UP000192486">
    <property type="component" value="Chromosome"/>
</dbReference>
<feature type="domain" description="SLH" evidence="2">
    <location>
        <begin position="28"/>
        <end position="91"/>
    </location>
</feature>
<feature type="signal peptide" evidence="1">
    <location>
        <begin position="1"/>
        <end position="27"/>
    </location>
</feature>
<dbReference type="InterPro" id="IPR001119">
    <property type="entry name" value="SLH_dom"/>
</dbReference>
<sequence length="414" mass="47032">MNKTSRIFVWTVLIVLFSFVSFDSTQAATKEFKDVSKNHPNYEAIHYLQDKGFIAGYTDGTFRPQEMISRKHVAKLLDQALKLPQASSTVTYHDVPKSHPYYASIMKLTAAGIFSGGSDGYFNPEAPITRIQMAKVLDIAFDLHMTKHDAFYDVYNDHWGYTHANALFASGIAKGYQGEFFPNDAVTRAHYAQFLYGAILVKNARPATGQVTKGKAWDLVNRLPFQLEKVMREGQIYGQSYADIEPSLRMYATKSFTGNGLSAYYDKACTECYASVFPFIRFEPYVRFDFNQPDANTLNVNTIEFQNGFSVGGFVAYQFKMQDGKWKMNALNFTPVGTKNFQLTVKEAAKVIKEEYLSYGNKNPVVKHVTTTQQVELDPVTDAKYTFDQYTFNVETQYGRMKVRFNSSDGYTIQ</sequence>